<evidence type="ECO:0000313" key="1">
    <source>
        <dbReference type="EMBL" id="KAL0366782.1"/>
    </source>
</evidence>
<dbReference type="EMBL" id="JACGWJ010000015">
    <property type="protein sequence ID" value="KAL0366782.1"/>
    <property type="molecule type" value="Genomic_DNA"/>
</dbReference>
<comment type="caution">
    <text evidence="1">The sequence shown here is derived from an EMBL/GenBank/DDBJ whole genome shotgun (WGS) entry which is preliminary data.</text>
</comment>
<reference evidence="1" key="2">
    <citation type="journal article" date="2024" name="Plant">
        <title>Genomic evolution and insights into agronomic trait innovations of Sesamum species.</title>
        <authorList>
            <person name="Miao H."/>
            <person name="Wang L."/>
            <person name="Qu L."/>
            <person name="Liu H."/>
            <person name="Sun Y."/>
            <person name="Le M."/>
            <person name="Wang Q."/>
            <person name="Wei S."/>
            <person name="Zheng Y."/>
            <person name="Lin W."/>
            <person name="Duan Y."/>
            <person name="Cao H."/>
            <person name="Xiong S."/>
            <person name="Wang X."/>
            <person name="Wei L."/>
            <person name="Li C."/>
            <person name="Ma Q."/>
            <person name="Ju M."/>
            <person name="Zhao R."/>
            <person name="Li G."/>
            <person name="Mu C."/>
            <person name="Tian Q."/>
            <person name="Mei H."/>
            <person name="Zhang T."/>
            <person name="Gao T."/>
            <person name="Zhang H."/>
        </authorList>
    </citation>
    <scope>NUCLEOTIDE SEQUENCE</scope>
    <source>
        <strain evidence="1">G02</strain>
    </source>
</reference>
<sequence>MPAYNVRLMRYAKWELKDKASSSGLNTTSTMEGSQSFVVGSIRVATLASSNPSGGRDKGLNVDDLGIHGSFQILTEVPEPIQKRRPA</sequence>
<name>A0AAW2QH11_SESRA</name>
<accession>A0AAW2QH11</accession>
<organism evidence="1">
    <name type="scientific">Sesamum radiatum</name>
    <name type="common">Black benniseed</name>
    <dbReference type="NCBI Taxonomy" id="300843"/>
    <lineage>
        <taxon>Eukaryota</taxon>
        <taxon>Viridiplantae</taxon>
        <taxon>Streptophyta</taxon>
        <taxon>Embryophyta</taxon>
        <taxon>Tracheophyta</taxon>
        <taxon>Spermatophyta</taxon>
        <taxon>Magnoliopsida</taxon>
        <taxon>eudicotyledons</taxon>
        <taxon>Gunneridae</taxon>
        <taxon>Pentapetalae</taxon>
        <taxon>asterids</taxon>
        <taxon>lamiids</taxon>
        <taxon>Lamiales</taxon>
        <taxon>Pedaliaceae</taxon>
        <taxon>Sesamum</taxon>
    </lineage>
</organism>
<gene>
    <name evidence="1" type="ORF">Sradi_3568300</name>
</gene>
<dbReference type="AlphaFoldDB" id="A0AAW2QH11"/>
<protein>
    <submittedName>
        <fullName evidence="1">Uncharacterized protein</fullName>
    </submittedName>
</protein>
<proteinExistence type="predicted"/>
<reference evidence="1" key="1">
    <citation type="submission" date="2020-06" db="EMBL/GenBank/DDBJ databases">
        <authorList>
            <person name="Li T."/>
            <person name="Hu X."/>
            <person name="Zhang T."/>
            <person name="Song X."/>
            <person name="Zhang H."/>
            <person name="Dai N."/>
            <person name="Sheng W."/>
            <person name="Hou X."/>
            <person name="Wei L."/>
        </authorList>
    </citation>
    <scope>NUCLEOTIDE SEQUENCE</scope>
    <source>
        <strain evidence="1">G02</strain>
        <tissue evidence="1">Leaf</tissue>
    </source>
</reference>